<dbReference type="PANTHER" id="PTHR43386">
    <property type="entry name" value="OLIGOPEPTIDE TRANSPORT SYSTEM PERMEASE PROTEIN APPC"/>
    <property type="match status" value="1"/>
</dbReference>
<feature type="domain" description="ABC transmembrane type-1" evidence="8">
    <location>
        <begin position="79"/>
        <end position="268"/>
    </location>
</feature>
<feature type="transmembrane region" description="Helical" evidence="7">
    <location>
        <begin position="243"/>
        <end position="268"/>
    </location>
</feature>
<dbReference type="PANTHER" id="PTHR43386:SF1">
    <property type="entry name" value="D,D-DIPEPTIDE TRANSPORT SYSTEM PERMEASE PROTEIN DDPC-RELATED"/>
    <property type="match status" value="1"/>
</dbReference>
<keyword evidence="3" id="KW-1003">Cell membrane</keyword>
<dbReference type="GO" id="GO:0055085">
    <property type="term" value="P:transmembrane transport"/>
    <property type="evidence" value="ECO:0007669"/>
    <property type="project" value="InterPro"/>
</dbReference>
<dbReference type="EMBL" id="RRCN01000001">
    <property type="protein sequence ID" value="RRJ67904.1"/>
    <property type="molecule type" value="Genomic_DNA"/>
</dbReference>
<evidence type="ECO:0000256" key="4">
    <source>
        <dbReference type="ARBA" id="ARBA00022692"/>
    </source>
</evidence>
<dbReference type="InterPro" id="IPR035906">
    <property type="entry name" value="MetI-like_sf"/>
</dbReference>
<accession>A0A3P3UCP8</accession>
<evidence type="ECO:0000313" key="10">
    <source>
        <dbReference type="Proteomes" id="UP000267017"/>
    </source>
</evidence>
<comment type="caution">
    <text evidence="9">The sequence shown here is derived from an EMBL/GenBank/DDBJ whole genome shotgun (WGS) entry which is preliminary data.</text>
</comment>
<gene>
    <name evidence="9" type="ORF">EHV15_32985</name>
</gene>
<keyword evidence="2 7" id="KW-0813">Transport</keyword>
<dbReference type="InterPro" id="IPR050366">
    <property type="entry name" value="BP-dependent_transpt_permease"/>
</dbReference>
<dbReference type="CDD" id="cd06261">
    <property type="entry name" value="TM_PBP2"/>
    <property type="match status" value="1"/>
</dbReference>
<evidence type="ECO:0000256" key="5">
    <source>
        <dbReference type="ARBA" id="ARBA00022989"/>
    </source>
</evidence>
<dbReference type="PROSITE" id="PS50928">
    <property type="entry name" value="ABC_TM1"/>
    <property type="match status" value="1"/>
</dbReference>
<evidence type="ECO:0000259" key="8">
    <source>
        <dbReference type="PROSITE" id="PS50928"/>
    </source>
</evidence>
<sequence length="280" mass="30323">MNASSFGTRRISGGDTWLAGAALVFLLLLGAAGALAPWIVPNDPDLVDLAVKFSPPSWEYPFGTDHLGRCILSRLLMAIRYSLGGAVIVMVCSVVTGTVAGAFFAWKGGLLDRLFMRCCDLLLAFPTLVLAFALVGVLGPGFVNLLLALIFSQWIAYARFVRSLVLSLKTGDYVRAAIVSGTSGWKLVRRHLIPQVAIPVAVLAFLETGGVVLDMTGLTFLGLGVQAPEAEWGMMLNESKSYIWQYPWLMVYPGIAILLTVIAFNLIGDGLRARFDPRER</sequence>
<dbReference type="InterPro" id="IPR000515">
    <property type="entry name" value="MetI-like"/>
</dbReference>
<comment type="subcellular location">
    <subcellularLocation>
        <location evidence="1 7">Cell membrane</location>
        <topology evidence="1 7">Multi-pass membrane protein</topology>
    </subcellularLocation>
</comment>
<dbReference type="GO" id="GO:0005886">
    <property type="term" value="C:plasma membrane"/>
    <property type="evidence" value="ECO:0007669"/>
    <property type="project" value="UniProtKB-SubCell"/>
</dbReference>
<dbReference type="OrthoDB" id="9797472at2"/>
<protein>
    <submittedName>
        <fullName evidence="9">ABC transporter permease subunit</fullName>
    </submittedName>
</protein>
<evidence type="ECO:0000256" key="1">
    <source>
        <dbReference type="ARBA" id="ARBA00004651"/>
    </source>
</evidence>
<keyword evidence="4 7" id="KW-0812">Transmembrane</keyword>
<dbReference type="Pfam" id="PF00528">
    <property type="entry name" value="BPD_transp_1"/>
    <property type="match status" value="1"/>
</dbReference>
<name>A0A3P3UCP8_9BACL</name>
<dbReference type="SUPFAM" id="SSF161098">
    <property type="entry name" value="MetI-like"/>
    <property type="match status" value="1"/>
</dbReference>
<feature type="transmembrane region" description="Helical" evidence="7">
    <location>
        <begin position="83"/>
        <end position="106"/>
    </location>
</feature>
<keyword evidence="5 7" id="KW-1133">Transmembrane helix</keyword>
<evidence type="ECO:0000256" key="3">
    <source>
        <dbReference type="ARBA" id="ARBA00022475"/>
    </source>
</evidence>
<evidence type="ECO:0000256" key="7">
    <source>
        <dbReference type="RuleBase" id="RU363032"/>
    </source>
</evidence>
<evidence type="ECO:0000313" key="9">
    <source>
        <dbReference type="EMBL" id="RRJ67904.1"/>
    </source>
</evidence>
<evidence type="ECO:0000256" key="2">
    <source>
        <dbReference type="ARBA" id="ARBA00022448"/>
    </source>
</evidence>
<dbReference type="AlphaFoldDB" id="A0A3P3UCP8"/>
<keyword evidence="6 7" id="KW-0472">Membrane</keyword>
<organism evidence="9 10">
    <name type="scientific">Paenibacillus oralis</name>
    <dbReference type="NCBI Taxonomy" id="2490856"/>
    <lineage>
        <taxon>Bacteria</taxon>
        <taxon>Bacillati</taxon>
        <taxon>Bacillota</taxon>
        <taxon>Bacilli</taxon>
        <taxon>Bacillales</taxon>
        <taxon>Paenibacillaceae</taxon>
        <taxon>Paenibacillus</taxon>
    </lineage>
</organism>
<keyword evidence="10" id="KW-1185">Reference proteome</keyword>
<comment type="similarity">
    <text evidence="7">Belongs to the binding-protein-dependent transport system permease family.</text>
</comment>
<dbReference type="Proteomes" id="UP000267017">
    <property type="component" value="Unassembled WGS sequence"/>
</dbReference>
<proteinExistence type="inferred from homology"/>
<dbReference type="Gene3D" id="1.10.3720.10">
    <property type="entry name" value="MetI-like"/>
    <property type="match status" value="1"/>
</dbReference>
<evidence type="ECO:0000256" key="6">
    <source>
        <dbReference type="ARBA" id="ARBA00023136"/>
    </source>
</evidence>
<reference evidence="9 10" key="1">
    <citation type="submission" date="2018-11" db="EMBL/GenBank/DDBJ databases">
        <title>Genome sequencing of Paenibacillus sp. KCOM 3021 (= ChDC PVNT-B20).</title>
        <authorList>
            <person name="Kook J.-K."/>
            <person name="Park S.-N."/>
            <person name="Lim Y.K."/>
        </authorList>
    </citation>
    <scope>NUCLEOTIDE SEQUENCE [LARGE SCALE GENOMIC DNA]</scope>
    <source>
        <strain evidence="9 10">KCOM 3021</strain>
    </source>
</reference>
<feature type="transmembrane region" description="Helical" evidence="7">
    <location>
        <begin position="196"/>
        <end position="223"/>
    </location>
</feature>